<keyword evidence="1" id="KW-0812">Transmembrane</keyword>
<evidence type="ECO:0000256" key="1">
    <source>
        <dbReference type="SAM" id="Phobius"/>
    </source>
</evidence>
<feature type="transmembrane region" description="Helical" evidence="1">
    <location>
        <begin position="188"/>
        <end position="205"/>
    </location>
</feature>
<reference evidence="3" key="1">
    <citation type="submission" date="2020-10" db="EMBL/GenBank/DDBJ databases">
        <authorList>
            <person name="Gilroy R."/>
        </authorList>
    </citation>
    <scope>NUCLEOTIDE SEQUENCE</scope>
    <source>
        <strain evidence="3">ChiBcec7-5410</strain>
    </source>
</reference>
<keyword evidence="1" id="KW-0472">Membrane</keyword>
<proteinExistence type="predicted"/>
<feature type="transmembrane region" description="Helical" evidence="1">
    <location>
        <begin position="13"/>
        <end position="32"/>
    </location>
</feature>
<organism evidence="3 4">
    <name type="scientific">Candidatus Faecivivens stercoripullorum</name>
    <dbReference type="NCBI Taxonomy" id="2840805"/>
    <lineage>
        <taxon>Bacteria</taxon>
        <taxon>Bacillati</taxon>
        <taxon>Bacillota</taxon>
        <taxon>Clostridia</taxon>
        <taxon>Eubacteriales</taxon>
        <taxon>Oscillospiraceae</taxon>
        <taxon>Oscillospiraceae incertae sedis</taxon>
        <taxon>Candidatus Faecivivens</taxon>
    </lineage>
</organism>
<sequence length="222" mass="25743">MRLIRTVRDWTQSHNYCFVLLYFFFYMTVFTLEEQYLRPVVIVRCPLDDLIPFNSLFIIPYFAWFLLVPAVIGYFMFTSKEEFLDLCFMLFTGMTICLAIYAVVPNGIHLREMITGHDICSQLVIMLRQVDTATNVCPSIHVFATLGVLMSVMRSPRFVGKRLLKAFLIVLSVLICLATVFLKQHSVIDLFCGTALAVIMYHWTYHCNWRRGAVKTPIRGLL</sequence>
<gene>
    <name evidence="3" type="ORF">IAC43_00810</name>
</gene>
<name>A0A9D1H6G6_9FIRM</name>
<comment type="caution">
    <text evidence="3">The sequence shown here is derived from an EMBL/GenBank/DDBJ whole genome shotgun (WGS) entry which is preliminary data.</text>
</comment>
<dbReference type="Pfam" id="PF01569">
    <property type="entry name" value="PAP2"/>
    <property type="match status" value="1"/>
</dbReference>
<feature type="domain" description="Phosphatidic acid phosphatase type 2/haloperoxidase" evidence="2">
    <location>
        <begin position="139"/>
        <end position="211"/>
    </location>
</feature>
<feature type="transmembrane region" description="Helical" evidence="1">
    <location>
        <begin position="163"/>
        <end position="182"/>
    </location>
</feature>
<keyword evidence="1" id="KW-1133">Transmembrane helix</keyword>
<evidence type="ECO:0000259" key="2">
    <source>
        <dbReference type="Pfam" id="PF01569"/>
    </source>
</evidence>
<dbReference type="Proteomes" id="UP000824160">
    <property type="component" value="Unassembled WGS sequence"/>
</dbReference>
<protein>
    <submittedName>
        <fullName evidence="3">Phosphatase PAP2 family protein</fullName>
    </submittedName>
</protein>
<dbReference type="EMBL" id="DVLW01000024">
    <property type="protein sequence ID" value="HIT93704.1"/>
    <property type="molecule type" value="Genomic_DNA"/>
</dbReference>
<evidence type="ECO:0000313" key="4">
    <source>
        <dbReference type="Proteomes" id="UP000824160"/>
    </source>
</evidence>
<accession>A0A9D1H6G6</accession>
<evidence type="ECO:0000313" key="3">
    <source>
        <dbReference type="EMBL" id="HIT93704.1"/>
    </source>
</evidence>
<dbReference type="InterPro" id="IPR000326">
    <property type="entry name" value="PAP2/HPO"/>
</dbReference>
<feature type="transmembrane region" description="Helical" evidence="1">
    <location>
        <begin position="53"/>
        <end position="77"/>
    </location>
</feature>
<feature type="transmembrane region" description="Helical" evidence="1">
    <location>
        <begin position="83"/>
        <end position="104"/>
    </location>
</feature>
<reference evidence="3" key="2">
    <citation type="journal article" date="2021" name="PeerJ">
        <title>Extensive microbial diversity within the chicken gut microbiome revealed by metagenomics and culture.</title>
        <authorList>
            <person name="Gilroy R."/>
            <person name="Ravi A."/>
            <person name="Getino M."/>
            <person name="Pursley I."/>
            <person name="Horton D.L."/>
            <person name="Alikhan N.F."/>
            <person name="Baker D."/>
            <person name="Gharbi K."/>
            <person name="Hall N."/>
            <person name="Watson M."/>
            <person name="Adriaenssens E.M."/>
            <person name="Foster-Nyarko E."/>
            <person name="Jarju S."/>
            <person name="Secka A."/>
            <person name="Antonio M."/>
            <person name="Oren A."/>
            <person name="Chaudhuri R.R."/>
            <person name="La Ragione R."/>
            <person name="Hildebrand F."/>
            <person name="Pallen M.J."/>
        </authorList>
    </citation>
    <scope>NUCLEOTIDE SEQUENCE</scope>
    <source>
        <strain evidence="3">ChiBcec7-5410</strain>
    </source>
</reference>
<dbReference type="AlphaFoldDB" id="A0A9D1H6G6"/>